<reference evidence="1 2" key="1">
    <citation type="submission" date="2015-04" db="EMBL/GenBank/DDBJ databases">
        <title>The draft genome sequence of Fusarium langsethiae, a T-2/HT-2 mycotoxin producer.</title>
        <authorList>
            <person name="Lysoe E."/>
            <person name="Divon H.H."/>
            <person name="Terzi V."/>
            <person name="Orru L."/>
            <person name="Lamontanara A."/>
            <person name="Kolseth A.-K."/>
            <person name="Frandsen R.J."/>
            <person name="Nielsen K."/>
            <person name="Thrane U."/>
        </authorList>
    </citation>
    <scope>NUCLEOTIDE SEQUENCE [LARGE SCALE GENOMIC DNA]</scope>
    <source>
        <strain evidence="1 2">Fl201059</strain>
    </source>
</reference>
<sequence length="197" mass="22358">MGSTTYKIVHVIDSNFHDIVKSPVDKMLERKCVRWDAEGVGKIPHNEQEDIQETVKKSNESQRLFFEKNGHCFGGNLTRTQGIVNGTLHVSGDLPSHLKQTELFAQAGEFPVICRYSSEPSDPKLDFRSYHQPRGLSMKVFNFKGDMFEADKDFPTQDIEFNGTPALNLANAKTTKEILDLGLKYGYNTKEQDEKIE</sequence>
<dbReference type="InterPro" id="IPR020835">
    <property type="entry name" value="Catalase_sf"/>
</dbReference>
<dbReference type="PANTHER" id="PTHR36195">
    <property type="entry name" value="DOMAIN PROTEIN, PUTATIVE (AFU_ORTHOLOGUE AFUA_5G01990)-RELATED-RELATED"/>
    <property type="match status" value="1"/>
</dbReference>
<evidence type="ECO:0000313" key="1">
    <source>
        <dbReference type="EMBL" id="KPA38573.1"/>
    </source>
</evidence>
<dbReference type="SUPFAM" id="SSF56634">
    <property type="entry name" value="Heme-dependent catalase-like"/>
    <property type="match status" value="1"/>
</dbReference>
<accession>A0A0M9ERW4</accession>
<protein>
    <submittedName>
        <fullName evidence="1">Heme-dependent catalase</fullName>
    </submittedName>
</protein>
<dbReference type="OrthoDB" id="3358373at2759"/>
<dbReference type="EMBL" id="JXCE01000266">
    <property type="protein sequence ID" value="KPA38573.1"/>
    <property type="molecule type" value="Genomic_DNA"/>
</dbReference>
<dbReference type="Proteomes" id="UP000037904">
    <property type="component" value="Unassembled WGS sequence"/>
</dbReference>
<gene>
    <name evidence="1" type="ORF">FLAG1_08594</name>
</gene>
<dbReference type="Gene3D" id="2.40.180.10">
    <property type="entry name" value="Catalase core domain"/>
    <property type="match status" value="1"/>
</dbReference>
<proteinExistence type="predicted"/>
<keyword evidence="2" id="KW-1185">Reference proteome</keyword>
<dbReference type="AlphaFoldDB" id="A0A0M9ERW4"/>
<dbReference type="PANTHER" id="PTHR36195:SF4">
    <property type="entry name" value="DOMAIN PROTEIN, PUTATIVE (AFU_ORTHOLOGUE AFUA_5G01990)-RELATED"/>
    <property type="match status" value="1"/>
</dbReference>
<dbReference type="GO" id="GO:0020037">
    <property type="term" value="F:heme binding"/>
    <property type="evidence" value="ECO:0007669"/>
    <property type="project" value="InterPro"/>
</dbReference>
<comment type="caution">
    <text evidence="1">The sequence shown here is derived from an EMBL/GenBank/DDBJ whole genome shotgun (WGS) entry which is preliminary data.</text>
</comment>
<organism evidence="1 2">
    <name type="scientific">Fusarium langsethiae</name>
    <dbReference type="NCBI Taxonomy" id="179993"/>
    <lineage>
        <taxon>Eukaryota</taxon>
        <taxon>Fungi</taxon>
        <taxon>Dikarya</taxon>
        <taxon>Ascomycota</taxon>
        <taxon>Pezizomycotina</taxon>
        <taxon>Sordariomycetes</taxon>
        <taxon>Hypocreomycetidae</taxon>
        <taxon>Hypocreales</taxon>
        <taxon>Nectriaceae</taxon>
        <taxon>Fusarium</taxon>
    </lineage>
</organism>
<name>A0A0M9ERW4_FUSLA</name>
<evidence type="ECO:0000313" key="2">
    <source>
        <dbReference type="Proteomes" id="UP000037904"/>
    </source>
</evidence>